<sequence length="105" mass="11601">MFSVQKRRKEVEHWRGTQPVKRLNKSEAARFVGLVVHMWTLPDRATTRIQADSAATIPQPKRYRAMAVAVSSATGAATEAASDATWDSFIMRGWSSSATSPLQPV</sequence>
<protein>
    <submittedName>
        <fullName evidence="1">Uncharacterized protein</fullName>
    </submittedName>
</protein>
<comment type="caution">
    <text evidence="1">The sequence shown here is derived from an EMBL/GenBank/DDBJ whole genome shotgun (WGS) entry which is preliminary data.</text>
</comment>
<gene>
    <name evidence="1" type="ORF">AWB68_04657</name>
</gene>
<name>A0A158K123_9BURK</name>
<proteinExistence type="predicted"/>
<evidence type="ECO:0000313" key="1">
    <source>
        <dbReference type="EMBL" id="SAL74846.1"/>
    </source>
</evidence>
<organism evidence="1 2">
    <name type="scientific">Caballeronia choica</name>
    <dbReference type="NCBI Taxonomy" id="326476"/>
    <lineage>
        <taxon>Bacteria</taxon>
        <taxon>Pseudomonadati</taxon>
        <taxon>Pseudomonadota</taxon>
        <taxon>Betaproteobacteria</taxon>
        <taxon>Burkholderiales</taxon>
        <taxon>Burkholderiaceae</taxon>
        <taxon>Caballeronia</taxon>
    </lineage>
</organism>
<reference evidence="1" key="1">
    <citation type="submission" date="2016-01" db="EMBL/GenBank/DDBJ databases">
        <authorList>
            <person name="Peeters C."/>
        </authorList>
    </citation>
    <scope>NUCLEOTIDE SEQUENCE [LARGE SCALE GENOMIC DNA]</scope>
    <source>
        <strain evidence="1">LMG 22940</strain>
    </source>
</reference>
<keyword evidence="2" id="KW-1185">Reference proteome</keyword>
<accession>A0A158K123</accession>
<dbReference type="EMBL" id="FCON02000058">
    <property type="protein sequence ID" value="SAL74846.1"/>
    <property type="molecule type" value="Genomic_DNA"/>
</dbReference>
<dbReference type="Proteomes" id="UP000054770">
    <property type="component" value="Unassembled WGS sequence"/>
</dbReference>
<evidence type="ECO:0000313" key="2">
    <source>
        <dbReference type="Proteomes" id="UP000054770"/>
    </source>
</evidence>
<dbReference type="AlphaFoldDB" id="A0A158K123"/>